<keyword evidence="2" id="KW-1185">Reference proteome</keyword>
<evidence type="ECO:0000313" key="1">
    <source>
        <dbReference type="EMBL" id="CCH73055.1"/>
    </source>
</evidence>
<protein>
    <submittedName>
        <fullName evidence="1">Uncharacterized protein</fullName>
    </submittedName>
</protein>
<sequence length="23" mass="2645">MSVPLDRELSEFLTVLLGRLRSL</sequence>
<name>W6JWP1_9MICO</name>
<evidence type="ECO:0000313" key="2">
    <source>
        <dbReference type="Proteomes" id="UP000035763"/>
    </source>
</evidence>
<dbReference type="Proteomes" id="UP000035763">
    <property type="component" value="Unassembled WGS sequence"/>
</dbReference>
<proteinExistence type="predicted"/>
<reference evidence="1 2" key="1">
    <citation type="journal article" date="2013" name="ISME J.">
        <title>A metabolic model for members of the genus Tetrasphaera involved in enhanced biological phosphorus removal.</title>
        <authorList>
            <person name="Kristiansen R."/>
            <person name="Nguyen H.T.T."/>
            <person name="Saunders A.M."/>
            <person name="Nielsen J.L."/>
            <person name="Wimmer R."/>
            <person name="Le V.Q."/>
            <person name="McIlroy S.J."/>
            <person name="Petrovski S."/>
            <person name="Seviour R.J."/>
            <person name="Calteau A."/>
            <person name="Nielsen K.L."/>
            <person name="Nielsen P.H."/>
        </authorList>
    </citation>
    <scope>NUCLEOTIDE SEQUENCE [LARGE SCALE GENOMIC DNA]</scope>
    <source>
        <strain evidence="1 2">Ben110</strain>
    </source>
</reference>
<gene>
    <name evidence="1" type="ORF">BN11_230011</name>
</gene>
<dbReference type="AlphaFoldDB" id="W6JWP1"/>
<accession>W6JWP1</accession>
<dbReference type="EMBL" id="CAJA01000146">
    <property type="protein sequence ID" value="CCH73055.1"/>
    <property type="molecule type" value="Genomic_DNA"/>
</dbReference>
<organism evidence="1 2">
    <name type="scientific">Nostocoides australiense Ben110</name>
    <dbReference type="NCBI Taxonomy" id="1193182"/>
    <lineage>
        <taxon>Bacteria</taxon>
        <taxon>Bacillati</taxon>
        <taxon>Actinomycetota</taxon>
        <taxon>Actinomycetes</taxon>
        <taxon>Micrococcales</taxon>
        <taxon>Intrasporangiaceae</taxon>
        <taxon>Nostocoides</taxon>
    </lineage>
</organism>
<comment type="caution">
    <text evidence="1">The sequence shown here is derived from an EMBL/GenBank/DDBJ whole genome shotgun (WGS) entry which is preliminary data.</text>
</comment>